<dbReference type="InterPro" id="IPR035418">
    <property type="entry name" value="AraC-bd_2"/>
</dbReference>
<keyword evidence="6" id="KW-1185">Reference proteome</keyword>
<dbReference type="EMBL" id="NPEU01000066">
    <property type="protein sequence ID" value="RAI39700.1"/>
    <property type="molecule type" value="Genomic_DNA"/>
</dbReference>
<evidence type="ECO:0000256" key="3">
    <source>
        <dbReference type="ARBA" id="ARBA00023163"/>
    </source>
</evidence>
<gene>
    <name evidence="5" type="ORF">CH338_08595</name>
</gene>
<evidence type="ECO:0000313" key="6">
    <source>
        <dbReference type="Proteomes" id="UP000248863"/>
    </source>
</evidence>
<keyword evidence="3" id="KW-0804">Transcription</keyword>
<dbReference type="InterPro" id="IPR009057">
    <property type="entry name" value="Homeodomain-like_sf"/>
</dbReference>
<dbReference type="PANTHER" id="PTHR46796">
    <property type="entry name" value="HTH-TYPE TRANSCRIPTIONAL ACTIVATOR RHAS-RELATED"/>
    <property type="match status" value="1"/>
</dbReference>
<name>A0A327KLG1_9BRAD</name>
<dbReference type="GO" id="GO:0003700">
    <property type="term" value="F:DNA-binding transcription factor activity"/>
    <property type="evidence" value="ECO:0007669"/>
    <property type="project" value="InterPro"/>
</dbReference>
<dbReference type="GO" id="GO:0043565">
    <property type="term" value="F:sequence-specific DNA binding"/>
    <property type="evidence" value="ECO:0007669"/>
    <property type="project" value="InterPro"/>
</dbReference>
<dbReference type="Pfam" id="PF12833">
    <property type="entry name" value="HTH_18"/>
    <property type="match status" value="1"/>
</dbReference>
<evidence type="ECO:0000313" key="5">
    <source>
        <dbReference type="EMBL" id="RAI39700.1"/>
    </source>
</evidence>
<sequence>MSERSSDPGRGESALQAMRAVTADICSVAPLGAPEEFQVSSVTAATGNGLLVESVSTALEYDRTPAHIARGGIDHFQITLCLRGGMHFTSGRREAVLGRGDVCLIDMAQPNRTVLSGGADGGATTRLVSIIVPRSVMAPRLAHPDSATASLLPGGGRAAQLLGSQLSALRDGPSPESRAAVEAMADIVAGAVGSAAEVDGAVDRADRHLVLAMIKRHIEAHLDTEPLTAEDLCRRFQMSRAGLYRLFEAEGGLARHVQEQRLNLALRRLAAPASRNRRLIDLALDLRFSGDSTFVRAFRRRFGLTPGEVRGLAEAWLRDTGAQPGPGDVLRHVGRG</sequence>
<dbReference type="InterPro" id="IPR050204">
    <property type="entry name" value="AraC_XylS_family_regulators"/>
</dbReference>
<dbReference type="Pfam" id="PF14525">
    <property type="entry name" value="AraC_binding_2"/>
    <property type="match status" value="1"/>
</dbReference>
<dbReference type="PROSITE" id="PS01124">
    <property type="entry name" value="HTH_ARAC_FAMILY_2"/>
    <property type="match status" value="1"/>
</dbReference>
<dbReference type="RefSeq" id="WP_111356691.1">
    <property type="nucleotide sequence ID" value="NZ_NHSK01000134.1"/>
</dbReference>
<dbReference type="OrthoDB" id="8004517at2"/>
<proteinExistence type="predicted"/>
<feature type="domain" description="HTH araC/xylS-type" evidence="4">
    <location>
        <begin position="212"/>
        <end position="312"/>
    </location>
</feature>
<organism evidence="5 6">
    <name type="scientific">Rhodoplanes elegans</name>
    <dbReference type="NCBI Taxonomy" id="29408"/>
    <lineage>
        <taxon>Bacteria</taxon>
        <taxon>Pseudomonadati</taxon>
        <taxon>Pseudomonadota</taxon>
        <taxon>Alphaproteobacteria</taxon>
        <taxon>Hyphomicrobiales</taxon>
        <taxon>Nitrobacteraceae</taxon>
        <taxon>Rhodoplanes</taxon>
    </lineage>
</organism>
<accession>A0A327KLG1</accession>
<keyword evidence="1" id="KW-0805">Transcription regulation</keyword>
<reference evidence="5 6" key="1">
    <citation type="submission" date="2017-07" db="EMBL/GenBank/DDBJ databases">
        <title>Draft Genome Sequences of Select Purple Nonsulfur Bacteria.</title>
        <authorList>
            <person name="Lasarre B."/>
            <person name="Mckinlay J.B."/>
        </authorList>
    </citation>
    <scope>NUCLEOTIDE SEQUENCE [LARGE SCALE GENOMIC DNA]</scope>
    <source>
        <strain evidence="5 6">DSM 11907</strain>
    </source>
</reference>
<keyword evidence="2" id="KW-0238">DNA-binding</keyword>
<comment type="caution">
    <text evidence="5">The sequence shown here is derived from an EMBL/GenBank/DDBJ whole genome shotgun (WGS) entry which is preliminary data.</text>
</comment>
<evidence type="ECO:0000256" key="2">
    <source>
        <dbReference type="ARBA" id="ARBA00023125"/>
    </source>
</evidence>
<dbReference type="InterPro" id="IPR018060">
    <property type="entry name" value="HTH_AraC"/>
</dbReference>
<evidence type="ECO:0000259" key="4">
    <source>
        <dbReference type="PROSITE" id="PS01124"/>
    </source>
</evidence>
<dbReference type="PANTHER" id="PTHR46796:SF6">
    <property type="entry name" value="ARAC SUBFAMILY"/>
    <property type="match status" value="1"/>
</dbReference>
<evidence type="ECO:0000256" key="1">
    <source>
        <dbReference type="ARBA" id="ARBA00023015"/>
    </source>
</evidence>
<dbReference type="SMART" id="SM00342">
    <property type="entry name" value="HTH_ARAC"/>
    <property type="match status" value="1"/>
</dbReference>
<dbReference type="AlphaFoldDB" id="A0A327KLG1"/>
<dbReference type="Proteomes" id="UP000248863">
    <property type="component" value="Unassembled WGS sequence"/>
</dbReference>
<dbReference type="SUPFAM" id="SSF46689">
    <property type="entry name" value="Homeodomain-like"/>
    <property type="match status" value="1"/>
</dbReference>
<dbReference type="PROSITE" id="PS00041">
    <property type="entry name" value="HTH_ARAC_FAMILY_1"/>
    <property type="match status" value="1"/>
</dbReference>
<protein>
    <submittedName>
        <fullName evidence="5">AraC family transcriptional regulator</fullName>
    </submittedName>
</protein>
<dbReference type="InterPro" id="IPR018062">
    <property type="entry name" value="HTH_AraC-typ_CS"/>
</dbReference>
<dbReference type="Gene3D" id="1.10.10.60">
    <property type="entry name" value="Homeodomain-like"/>
    <property type="match status" value="1"/>
</dbReference>